<dbReference type="EMBL" id="LMTZ01000145">
    <property type="protein sequence ID" value="KST63018.1"/>
    <property type="molecule type" value="Genomic_DNA"/>
</dbReference>
<protein>
    <submittedName>
        <fullName evidence="2">Bacteriocin-type transport-associated protein</fullName>
    </submittedName>
</protein>
<dbReference type="PROSITE" id="PS50042">
    <property type="entry name" value="CNMP_BINDING_3"/>
    <property type="match status" value="2"/>
</dbReference>
<reference evidence="2 4" key="1">
    <citation type="journal article" date="2015" name="Genome Announc.">
        <title>Draft Genome of the Euendolithic (true boring) Cyanobacterium Mastigocoleus testarum strain BC008.</title>
        <authorList>
            <person name="Guida B.S."/>
            <person name="Garcia-Pichel F."/>
        </authorList>
    </citation>
    <scope>NUCLEOTIDE SEQUENCE [LARGE SCALE GENOMIC DNA]</scope>
    <source>
        <strain evidence="2 4">BC008</strain>
    </source>
</reference>
<dbReference type="SMART" id="SM00100">
    <property type="entry name" value="cNMP"/>
    <property type="match status" value="2"/>
</dbReference>
<dbReference type="AlphaFoldDB" id="A0A0V7ZER6"/>
<dbReference type="InterPro" id="IPR023892">
    <property type="entry name" value="cNMP-bd"/>
</dbReference>
<gene>
    <name evidence="2" type="ORF">BC008_11445</name>
    <name evidence="3" type="ORF">BC008_11920</name>
</gene>
<dbReference type="GO" id="GO:0005829">
    <property type="term" value="C:cytosol"/>
    <property type="evidence" value="ECO:0007669"/>
    <property type="project" value="TreeGrafter"/>
</dbReference>
<proteinExistence type="predicted"/>
<evidence type="ECO:0000313" key="4">
    <source>
        <dbReference type="Proteomes" id="UP000053372"/>
    </source>
</evidence>
<dbReference type="Proteomes" id="UP000053372">
    <property type="component" value="Unassembled WGS sequence"/>
</dbReference>
<feature type="domain" description="Cyclic nucleotide-binding" evidence="1">
    <location>
        <begin position="5"/>
        <end position="120"/>
    </location>
</feature>
<dbReference type="Gene3D" id="2.60.120.10">
    <property type="entry name" value="Jelly Rolls"/>
    <property type="match status" value="2"/>
</dbReference>
<dbReference type="SUPFAM" id="SSF51206">
    <property type="entry name" value="cAMP-binding domain-like"/>
    <property type="match status" value="2"/>
</dbReference>
<dbReference type="InterPro" id="IPR014710">
    <property type="entry name" value="RmlC-like_jellyroll"/>
</dbReference>
<keyword evidence="4" id="KW-1185">Reference proteome</keyword>
<evidence type="ECO:0000313" key="2">
    <source>
        <dbReference type="EMBL" id="KST62927.1"/>
    </source>
</evidence>
<dbReference type="OrthoDB" id="951557at2"/>
<dbReference type="RefSeq" id="WP_027843183.1">
    <property type="nucleotide sequence ID" value="NZ_LMTZ01000145.1"/>
</dbReference>
<dbReference type="CDD" id="cd00038">
    <property type="entry name" value="CAP_ED"/>
    <property type="match status" value="2"/>
</dbReference>
<feature type="domain" description="Cyclic nucleotide-binding" evidence="1">
    <location>
        <begin position="169"/>
        <end position="284"/>
    </location>
</feature>
<name>A0A0V7ZER6_9CYAN</name>
<dbReference type="GO" id="GO:0003700">
    <property type="term" value="F:DNA-binding transcription factor activity"/>
    <property type="evidence" value="ECO:0007669"/>
    <property type="project" value="TreeGrafter"/>
</dbReference>
<evidence type="ECO:0000259" key="1">
    <source>
        <dbReference type="PROSITE" id="PS50042"/>
    </source>
</evidence>
<dbReference type="InterPro" id="IPR018490">
    <property type="entry name" value="cNMP-bd_dom_sf"/>
</dbReference>
<sequence length="368" mass="41558">MIETLLKKLNDSDINWIISNSRKQRLSPDDILIHQRHQAECLYIVLEGTFSAIINRNPNSTLAGVFATLESNDELEEEIGRFFAGEVLGEASLLNFSPSATTVKAIEDSVVLSISSRDLRAKLRQDIGFASRFYQAIAILLLERFERLVKKFTSRRNVKIPALQDGPMLFGELSDSDVDWIIEHSYLETISPGTVLIRAGRAVENIYILIQGSMSVYFKEENTRTLTNVFSLLETSPEEESPGYEIATSSVSEIIGETTLVDNRLPNYTFTALETSKVLVIKKQLLFVKLQQNSAIGARFYRLISILISVRLQSLINRLGYGRSSYGVGHRLSENLQYDDEIDVNLMDNLFTGGARFDWMLKRLKVLS</sequence>
<evidence type="ECO:0000313" key="3">
    <source>
        <dbReference type="EMBL" id="KST63018.1"/>
    </source>
</evidence>
<dbReference type="InterPro" id="IPR050397">
    <property type="entry name" value="Env_Response_Regulators"/>
</dbReference>
<organism evidence="2 4">
    <name type="scientific">Mastigocoleus testarum BC008</name>
    <dbReference type="NCBI Taxonomy" id="371196"/>
    <lineage>
        <taxon>Bacteria</taxon>
        <taxon>Bacillati</taxon>
        <taxon>Cyanobacteriota</taxon>
        <taxon>Cyanophyceae</taxon>
        <taxon>Nostocales</taxon>
        <taxon>Hapalosiphonaceae</taxon>
        <taxon>Mastigocoleus</taxon>
    </lineage>
</organism>
<dbReference type="PANTHER" id="PTHR24567:SF74">
    <property type="entry name" value="HTH-TYPE TRANSCRIPTIONAL REGULATOR ARCR"/>
    <property type="match status" value="1"/>
</dbReference>
<dbReference type="PANTHER" id="PTHR24567">
    <property type="entry name" value="CRP FAMILY TRANSCRIPTIONAL REGULATORY PROTEIN"/>
    <property type="match status" value="1"/>
</dbReference>
<accession>A0A0V7ZER6</accession>
<dbReference type="InterPro" id="IPR000595">
    <property type="entry name" value="cNMP-bd_dom"/>
</dbReference>
<comment type="caution">
    <text evidence="2">The sequence shown here is derived from an EMBL/GenBank/DDBJ whole genome shotgun (WGS) entry which is preliminary data.</text>
</comment>
<dbReference type="Pfam" id="PF00027">
    <property type="entry name" value="cNMP_binding"/>
    <property type="match status" value="2"/>
</dbReference>
<dbReference type="EMBL" id="LMTZ01000147">
    <property type="protein sequence ID" value="KST62927.1"/>
    <property type="molecule type" value="Genomic_DNA"/>
</dbReference>
<dbReference type="NCBIfam" id="TIGR03896">
    <property type="entry name" value="cyc_nuc_ocin"/>
    <property type="match status" value="1"/>
</dbReference>